<evidence type="ECO:0000256" key="1">
    <source>
        <dbReference type="SAM" id="Phobius"/>
    </source>
</evidence>
<evidence type="ECO:0000313" key="2">
    <source>
        <dbReference type="EMBL" id="MDT0445486.1"/>
    </source>
</evidence>
<dbReference type="Pfam" id="PF07690">
    <property type="entry name" value="MFS_1"/>
    <property type="match status" value="1"/>
</dbReference>
<accession>A0ABU2S9X4</accession>
<feature type="transmembrane region" description="Helical" evidence="1">
    <location>
        <begin position="41"/>
        <end position="63"/>
    </location>
</feature>
<organism evidence="2 3">
    <name type="scientific">Streptomyces johnsoniae</name>
    <dbReference type="NCBI Taxonomy" id="3075532"/>
    <lineage>
        <taxon>Bacteria</taxon>
        <taxon>Bacillati</taxon>
        <taxon>Actinomycetota</taxon>
        <taxon>Actinomycetes</taxon>
        <taxon>Kitasatosporales</taxon>
        <taxon>Streptomycetaceae</taxon>
        <taxon>Streptomyces</taxon>
    </lineage>
</organism>
<feature type="transmembrane region" description="Helical" evidence="1">
    <location>
        <begin position="118"/>
        <end position="144"/>
    </location>
</feature>
<keyword evidence="1" id="KW-0472">Membrane</keyword>
<comment type="caution">
    <text evidence="2">The sequence shown here is derived from an EMBL/GenBank/DDBJ whole genome shotgun (WGS) entry which is preliminary data.</text>
</comment>
<dbReference type="RefSeq" id="WP_311619687.1">
    <property type="nucleotide sequence ID" value="NZ_JAVREV010000014.1"/>
</dbReference>
<dbReference type="EMBL" id="JAVREV010000014">
    <property type="protein sequence ID" value="MDT0445486.1"/>
    <property type="molecule type" value="Genomic_DNA"/>
</dbReference>
<proteinExistence type="predicted"/>
<feature type="transmembrane region" description="Helical" evidence="1">
    <location>
        <begin position="254"/>
        <end position="282"/>
    </location>
</feature>
<evidence type="ECO:0000313" key="3">
    <source>
        <dbReference type="Proteomes" id="UP001183615"/>
    </source>
</evidence>
<name>A0ABU2S9X4_9ACTN</name>
<feature type="transmembrane region" description="Helical" evidence="1">
    <location>
        <begin position="346"/>
        <end position="370"/>
    </location>
</feature>
<dbReference type="Proteomes" id="UP001183615">
    <property type="component" value="Unassembled WGS sequence"/>
</dbReference>
<gene>
    <name evidence="2" type="ORF">RM779_23235</name>
</gene>
<dbReference type="InterPro" id="IPR036259">
    <property type="entry name" value="MFS_trans_sf"/>
</dbReference>
<keyword evidence="1" id="KW-1133">Transmembrane helix</keyword>
<dbReference type="InterPro" id="IPR011701">
    <property type="entry name" value="MFS"/>
</dbReference>
<sequence>MPHSPASAPSRLLLTVSGGQLIAAAPGERPPRRGRRGPRRLAPYARLFATPGTVAFTVPNLVARLPSGMFGVATVMMLTAHHGSYALAGAVVAAGLVLATVAGPLIARLVDRHGQARVIVPAALLTATGHLGLLACVALGAPVWSYFCCQLLTAAQPNTGGLSRARWAHLHRGPAAGAVAARHTANAFEQAMDELCFMCGPVVAALLCTALFPEAGTLTAAVLMLGGTLAFAAQRRTEPPPARQAVPGPPPLRAPGMAALLGTFLCVGSLFGAMEVVTIAFAEERGQQALAGAVLAAQAAGSAAAGLLFGLLRPRGTVRGRFTRCVAAMAVLMSMLPLAARAESLLLLAPVLLIAGMATAPAMVTGMTLIQQVTPAGRLNEGMTLAVAALLGGIATGSAGGGALVEAHGAVTAYAFPMAAACLAAAVTAATRPRRPTTAR</sequence>
<reference evidence="3" key="1">
    <citation type="submission" date="2023-07" db="EMBL/GenBank/DDBJ databases">
        <title>30 novel species of actinomycetes from the DSMZ collection.</title>
        <authorList>
            <person name="Nouioui I."/>
        </authorList>
    </citation>
    <scope>NUCLEOTIDE SEQUENCE [LARGE SCALE GENOMIC DNA]</scope>
    <source>
        <strain evidence="3">DSM 41886</strain>
    </source>
</reference>
<feature type="transmembrane region" description="Helical" evidence="1">
    <location>
        <begin position="322"/>
        <end position="340"/>
    </location>
</feature>
<dbReference type="Gene3D" id="1.20.1250.20">
    <property type="entry name" value="MFS general substrate transporter like domains"/>
    <property type="match status" value="2"/>
</dbReference>
<keyword evidence="1" id="KW-0812">Transmembrane</keyword>
<dbReference type="SUPFAM" id="SSF103473">
    <property type="entry name" value="MFS general substrate transporter"/>
    <property type="match status" value="1"/>
</dbReference>
<feature type="transmembrane region" description="Helical" evidence="1">
    <location>
        <begin position="382"/>
        <end position="405"/>
    </location>
</feature>
<keyword evidence="3" id="KW-1185">Reference proteome</keyword>
<feature type="transmembrane region" description="Helical" evidence="1">
    <location>
        <begin position="83"/>
        <end position="106"/>
    </location>
</feature>
<dbReference type="PANTHER" id="PTHR23542">
    <property type="match status" value="1"/>
</dbReference>
<feature type="transmembrane region" description="Helical" evidence="1">
    <location>
        <begin position="411"/>
        <end position="430"/>
    </location>
</feature>
<dbReference type="PANTHER" id="PTHR23542:SF1">
    <property type="entry name" value="MAJOR FACILITATOR SUPERFAMILY (MFS) PROFILE DOMAIN-CONTAINING PROTEIN"/>
    <property type="match status" value="1"/>
</dbReference>
<feature type="transmembrane region" description="Helical" evidence="1">
    <location>
        <begin position="215"/>
        <end position="233"/>
    </location>
</feature>
<feature type="transmembrane region" description="Helical" evidence="1">
    <location>
        <begin position="288"/>
        <end position="310"/>
    </location>
</feature>
<protein>
    <submittedName>
        <fullName evidence="2">MFS transporter</fullName>
    </submittedName>
</protein>